<evidence type="ECO:0000256" key="1">
    <source>
        <dbReference type="ARBA" id="ARBA00025788"/>
    </source>
</evidence>
<dbReference type="PANTHER" id="PTHR12175">
    <property type="entry name" value="AD039 HT014 THIOREDOXIN FAMILY TRP26"/>
    <property type="match status" value="1"/>
</dbReference>
<dbReference type="InterPro" id="IPR010400">
    <property type="entry name" value="PITH_dom"/>
</dbReference>
<dbReference type="GO" id="GO:0005634">
    <property type="term" value="C:nucleus"/>
    <property type="evidence" value="ECO:0007669"/>
    <property type="project" value="TreeGrafter"/>
</dbReference>
<protein>
    <recommendedName>
        <fullName evidence="2">PITH domain-containing protein</fullName>
    </recommendedName>
</protein>
<dbReference type="InterPro" id="IPR008979">
    <property type="entry name" value="Galactose-bd-like_sf"/>
</dbReference>
<evidence type="ECO:0000259" key="2">
    <source>
        <dbReference type="PROSITE" id="PS51532"/>
    </source>
</evidence>
<accession>A0A8H7C5D5</accession>
<dbReference type="EMBL" id="JABXXO010000011">
    <property type="protein sequence ID" value="KAF7763430.1"/>
    <property type="molecule type" value="Genomic_DNA"/>
</dbReference>
<dbReference type="AlphaFoldDB" id="A0A8H7C5D5"/>
<evidence type="ECO:0000313" key="3">
    <source>
        <dbReference type="EMBL" id="KAF7763430.1"/>
    </source>
</evidence>
<comment type="similarity">
    <text evidence="1">Belongs to the PITHD1 family.</text>
</comment>
<dbReference type="OMA" id="DRDNVHG"/>
<dbReference type="SUPFAM" id="SSF49785">
    <property type="entry name" value="Galactose-binding domain-like"/>
    <property type="match status" value="1"/>
</dbReference>
<organism evidence="3 4">
    <name type="scientific">Agaricus bisporus var. burnettii</name>
    <dbReference type="NCBI Taxonomy" id="192524"/>
    <lineage>
        <taxon>Eukaryota</taxon>
        <taxon>Fungi</taxon>
        <taxon>Dikarya</taxon>
        <taxon>Basidiomycota</taxon>
        <taxon>Agaricomycotina</taxon>
        <taxon>Agaricomycetes</taxon>
        <taxon>Agaricomycetidae</taxon>
        <taxon>Agaricales</taxon>
        <taxon>Agaricineae</taxon>
        <taxon>Agaricaceae</taxon>
        <taxon>Agaricus</taxon>
    </lineage>
</organism>
<dbReference type="Pfam" id="PF06201">
    <property type="entry name" value="PITH"/>
    <property type="match status" value="1"/>
</dbReference>
<evidence type="ECO:0000313" key="4">
    <source>
        <dbReference type="Proteomes" id="UP000629468"/>
    </source>
</evidence>
<dbReference type="Proteomes" id="UP000629468">
    <property type="component" value="Unassembled WGS sequence"/>
</dbReference>
<proteinExistence type="inferred from homology"/>
<name>A0A8H7C5D5_AGABI</name>
<sequence>MSSDDSYLFHVIDRDNVHGLNLAVPEDAKELIKEWAERESTERYADSGVDDQMIIHIPFTENVRLRSILLKLGRGELTPRHLRIYANHNTIVDFGDAEHTKPQLNISLLEGETGVVEYPLHVAAFASVHSLSLFFNESVGDDVSRVYFIGFKGDVRSTKQVVNSMLDVPTPNAGDARVVDRLSERAAGQQTTAR</sequence>
<dbReference type="PANTHER" id="PTHR12175:SF1">
    <property type="entry name" value="PITH DOMAIN-CONTAINING PROTEIN 1"/>
    <property type="match status" value="1"/>
</dbReference>
<dbReference type="Gene3D" id="2.60.120.470">
    <property type="entry name" value="PITH domain"/>
    <property type="match status" value="1"/>
</dbReference>
<comment type="caution">
    <text evidence="3">The sequence shown here is derived from an EMBL/GenBank/DDBJ whole genome shotgun (WGS) entry which is preliminary data.</text>
</comment>
<dbReference type="GO" id="GO:0005737">
    <property type="term" value="C:cytoplasm"/>
    <property type="evidence" value="ECO:0007669"/>
    <property type="project" value="UniProtKB-ARBA"/>
</dbReference>
<feature type="domain" description="PITH" evidence="2">
    <location>
        <begin position="1"/>
        <end position="171"/>
    </location>
</feature>
<dbReference type="InterPro" id="IPR045099">
    <property type="entry name" value="PITH1-like"/>
</dbReference>
<dbReference type="PROSITE" id="PS51532">
    <property type="entry name" value="PITH"/>
    <property type="match status" value="1"/>
</dbReference>
<dbReference type="InterPro" id="IPR037047">
    <property type="entry name" value="PITH_dom_sf"/>
</dbReference>
<reference evidence="3 4" key="1">
    <citation type="journal article" name="Sci. Rep.">
        <title>Telomere-to-telomere assembled and centromere annotated genomes of the two main subspecies of the button mushroom Agaricus bisporus reveal especially polymorphic chromosome ends.</title>
        <authorList>
            <person name="Sonnenberg A.S.M."/>
            <person name="Sedaghat-Telgerd N."/>
            <person name="Lavrijssen B."/>
            <person name="Ohm R.A."/>
            <person name="Hendrickx P.M."/>
            <person name="Scholtmeijer K."/>
            <person name="Baars J.J.P."/>
            <person name="van Peer A."/>
        </authorList>
    </citation>
    <scope>NUCLEOTIDE SEQUENCE [LARGE SCALE GENOMIC DNA]</scope>
    <source>
        <strain evidence="3 4">H119_p4</strain>
    </source>
</reference>
<gene>
    <name evidence="3" type="ORF">Agabi119p4_7967</name>
</gene>